<protein>
    <recommendedName>
        <fullName evidence="4">Scaffolding protein</fullName>
    </recommendedName>
</protein>
<organism evidence="2 3">
    <name type="scientific">Streptodolium elevatio</name>
    <dbReference type="NCBI Taxonomy" id="3157996"/>
    <lineage>
        <taxon>Bacteria</taxon>
        <taxon>Bacillati</taxon>
        <taxon>Actinomycetota</taxon>
        <taxon>Actinomycetes</taxon>
        <taxon>Kitasatosporales</taxon>
        <taxon>Streptomycetaceae</taxon>
        <taxon>Streptodolium</taxon>
    </lineage>
</organism>
<feature type="region of interest" description="Disordered" evidence="1">
    <location>
        <begin position="69"/>
        <end position="118"/>
    </location>
</feature>
<feature type="compositionally biased region" description="Pro residues" evidence="1">
    <location>
        <begin position="38"/>
        <end position="52"/>
    </location>
</feature>
<reference evidence="2 3" key="1">
    <citation type="submission" date="2024-06" db="EMBL/GenBank/DDBJ databases">
        <title>The Natural Products Discovery Center: Release of the First 8490 Sequenced Strains for Exploring Actinobacteria Biosynthetic Diversity.</title>
        <authorList>
            <person name="Kalkreuter E."/>
            <person name="Kautsar S.A."/>
            <person name="Yang D."/>
            <person name="Bader C.D."/>
            <person name="Teijaro C.N."/>
            <person name="Fluegel L."/>
            <person name="Davis C.M."/>
            <person name="Simpson J.R."/>
            <person name="Lauterbach L."/>
            <person name="Steele A.D."/>
            <person name="Gui C."/>
            <person name="Meng S."/>
            <person name="Li G."/>
            <person name="Viehrig K."/>
            <person name="Ye F."/>
            <person name="Su P."/>
            <person name="Kiefer A.F."/>
            <person name="Nichols A."/>
            <person name="Cepeda A.J."/>
            <person name="Yan W."/>
            <person name="Fan B."/>
            <person name="Jiang Y."/>
            <person name="Adhikari A."/>
            <person name="Zheng C.-J."/>
            <person name="Schuster L."/>
            <person name="Cowan T.M."/>
            <person name="Smanski M.J."/>
            <person name="Chevrette M.G."/>
            <person name="De Carvalho L.P.S."/>
            <person name="Shen B."/>
        </authorList>
    </citation>
    <scope>NUCLEOTIDE SEQUENCE [LARGE SCALE GENOMIC DNA]</scope>
    <source>
        <strain evidence="2 3">NPDC048946</strain>
    </source>
</reference>
<gene>
    <name evidence="2" type="ORF">AB0C36_24130</name>
</gene>
<dbReference type="EMBL" id="JBEZFP010000066">
    <property type="protein sequence ID" value="MEU8136587.1"/>
    <property type="molecule type" value="Genomic_DNA"/>
</dbReference>
<evidence type="ECO:0000256" key="1">
    <source>
        <dbReference type="SAM" id="MobiDB-lite"/>
    </source>
</evidence>
<evidence type="ECO:0000313" key="3">
    <source>
        <dbReference type="Proteomes" id="UP001551482"/>
    </source>
</evidence>
<name>A0ABV3DM95_9ACTN</name>
<feature type="compositionally biased region" description="Basic and acidic residues" evidence="1">
    <location>
        <begin position="210"/>
        <end position="219"/>
    </location>
</feature>
<dbReference type="Proteomes" id="UP001551482">
    <property type="component" value="Unassembled WGS sequence"/>
</dbReference>
<dbReference type="RefSeq" id="WP_358357256.1">
    <property type="nucleotide sequence ID" value="NZ_JBEZFP010000066.1"/>
</dbReference>
<accession>A0ABV3DM95</accession>
<comment type="caution">
    <text evidence="2">The sequence shown here is derived from an EMBL/GenBank/DDBJ whole genome shotgun (WGS) entry which is preliminary data.</text>
</comment>
<evidence type="ECO:0000313" key="2">
    <source>
        <dbReference type="EMBL" id="MEU8136587.1"/>
    </source>
</evidence>
<keyword evidence="3" id="KW-1185">Reference proteome</keyword>
<evidence type="ECO:0008006" key="4">
    <source>
        <dbReference type="Google" id="ProtNLM"/>
    </source>
</evidence>
<proteinExistence type="predicted"/>
<feature type="region of interest" description="Disordered" evidence="1">
    <location>
        <begin position="171"/>
        <end position="219"/>
    </location>
</feature>
<feature type="region of interest" description="Disordered" evidence="1">
    <location>
        <begin position="23"/>
        <end position="55"/>
    </location>
</feature>
<sequence>MTRPKPFRHAPGIPVGFVNGRAIFPIAGGSGEGDTPPAATPPPAEPPKPAPPAEGATLADLIAERDKWKALSKKHEAGEKSNADAAKELAELKRQTQSESERSVADARAEGEKAASEKYRSAIARHALNAAAATERVAVPEAVIGRLNLADLVGDDGEVDEAALKELVAGFAPIEQAPPEPDPRRRVVSGQGPRSSSKDRGGSVAAGRDLYAERHQKKT</sequence>